<evidence type="ECO:0000313" key="2">
    <source>
        <dbReference type="Proteomes" id="UP000276133"/>
    </source>
</evidence>
<sequence>MNENVNYVTVDINPPNVPQARQIEIEGSCQASTEQQLINQRGHSEPKWLNKERRPESCRAQTVSNFILQTLAFRIDTRTLLRFTRSCELRSHDDTSSSINF</sequence>
<protein>
    <submittedName>
        <fullName evidence="1">Uncharacterized protein</fullName>
    </submittedName>
</protein>
<accession>A0A3M7RBB7</accession>
<name>A0A3M7RBB7_BRAPC</name>
<reference evidence="1 2" key="1">
    <citation type="journal article" date="2018" name="Sci. Rep.">
        <title>Genomic signatures of local adaptation to the degree of environmental predictability in rotifers.</title>
        <authorList>
            <person name="Franch-Gras L."/>
            <person name="Hahn C."/>
            <person name="Garcia-Roger E.M."/>
            <person name="Carmona M.J."/>
            <person name="Serra M."/>
            <person name="Gomez A."/>
        </authorList>
    </citation>
    <scope>NUCLEOTIDE SEQUENCE [LARGE SCALE GENOMIC DNA]</scope>
    <source>
        <strain evidence="1">HYR1</strain>
    </source>
</reference>
<gene>
    <name evidence="1" type="ORF">BpHYR1_038687</name>
</gene>
<dbReference type="EMBL" id="REGN01003822">
    <property type="protein sequence ID" value="RNA20555.1"/>
    <property type="molecule type" value="Genomic_DNA"/>
</dbReference>
<dbReference type="AlphaFoldDB" id="A0A3M7RBB7"/>
<keyword evidence="2" id="KW-1185">Reference proteome</keyword>
<organism evidence="1 2">
    <name type="scientific">Brachionus plicatilis</name>
    <name type="common">Marine rotifer</name>
    <name type="synonym">Brachionus muelleri</name>
    <dbReference type="NCBI Taxonomy" id="10195"/>
    <lineage>
        <taxon>Eukaryota</taxon>
        <taxon>Metazoa</taxon>
        <taxon>Spiralia</taxon>
        <taxon>Gnathifera</taxon>
        <taxon>Rotifera</taxon>
        <taxon>Eurotatoria</taxon>
        <taxon>Monogononta</taxon>
        <taxon>Pseudotrocha</taxon>
        <taxon>Ploima</taxon>
        <taxon>Brachionidae</taxon>
        <taxon>Brachionus</taxon>
    </lineage>
</organism>
<comment type="caution">
    <text evidence="1">The sequence shown here is derived from an EMBL/GenBank/DDBJ whole genome shotgun (WGS) entry which is preliminary data.</text>
</comment>
<dbReference type="Proteomes" id="UP000276133">
    <property type="component" value="Unassembled WGS sequence"/>
</dbReference>
<evidence type="ECO:0000313" key="1">
    <source>
        <dbReference type="EMBL" id="RNA20555.1"/>
    </source>
</evidence>
<proteinExistence type="predicted"/>